<sequence>MFEVEVVEELNMISGRIEGDLTKEIAQRYFEEVGKKASQHGLKRVLTDLRGAYLKADERDMSNLSQELTQLGLSSVYKRALIVRDDVNGYKQWENYCLNAGYREIRLFIDDETALKWLAE</sequence>
<dbReference type="RefSeq" id="WP_068223373.1">
    <property type="nucleotide sequence ID" value="NZ_CP139724.1"/>
</dbReference>
<keyword evidence="2" id="KW-1185">Reference proteome</keyword>
<evidence type="ECO:0000313" key="2">
    <source>
        <dbReference type="Proteomes" id="UP000075606"/>
    </source>
</evidence>
<evidence type="ECO:0000313" key="1">
    <source>
        <dbReference type="EMBL" id="KYG74041.1"/>
    </source>
</evidence>
<accession>A0A150X5P4</accession>
<comment type="caution">
    <text evidence="1">The sequence shown here is derived from an EMBL/GenBank/DDBJ whole genome shotgun (WGS) entry which is preliminary data.</text>
</comment>
<proteinExistence type="predicted"/>
<dbReference type="OrthoDB" id="981984at2"/>
<name>A0A150X5P4_9BACT</name>
<dbReference type="AlphaFoldDB" id="A0A150X5P4"/>
<protein>
    <recommendedName>
        <fullName evidence="3">STAS/SEC14 domain-containing protein</fullName>
    </recommendedName>
</protein>
<organism evidence="1 2">
    <name type="scientific">Roseivirga spongicola</name>
    <dbReference type="NCBI Taxonomy" id="333140"/>
    <lineage>
        <taxon>Bacteria</taxon>
        <taxon>Pseudomonadati</taxon>
        <taxon>Bacteroidota</taxon>
        <taxon>Cytophagia</taxon>
        <taxon>Cytophagales</taxon>
        <taxon>Roseivirgaceae</taxon>
        <taxon>Roseivirga</taxon>
    </lineage>
</organism>
<evidence type="ECO:0008006" key="3">
    <source>
        <dbReference type="Google" id="ProtNLM"/>
    </source>
</evidence>
<dbReference type="EMBL" id="LRPC01000028">
    <property type="protein sequence ID" value="KYG74041.1"/>
    <property type="molecule type" value="Genomic_DNA"/>
</dbReference>
<dbReference type="Proteomes" id="UP000075606">
    <property type="component" value="Unassembled WGS sequence"/>
</dbReference>
<reference evidence="1 2" key="1">
    <citation type="submission" date="2016-01" db="EMBL/GenBank/DDBJ databases">
        <title>Genome sequencing of Roseivirga spongicola UST030701-084.</title>
        <authorList>
            <person name="Selvaratnam C."/>
            <person name="Thevarajoo S."/>
            <person name="Goh K.M."/>
            <person name="Ee R."/>
            <person name="Chan K.-G."/>
            <person name="Chong C.S."/>
        </authorList>
    </citation>
    <scope>NUCLEOTIDE SEQUENCE [LARGE SCALE GENOMIC DNA]</scope>
    <source>
        <strain evidence="1 2">UST030701-084</strain>
    </source>
</reference>
<gene>
    <name evidence="1" type="ORF">AWW68_15380</name>
</gene>